<sequence>MRSLGPPNNVRERVYTIEMLIKAHIKLLVIMASTRQSRKYIKPLFW</sequence>
<dbReference type="EMBL" id="GGEC01060410">
    <property type="protein sequence ID" value="MBX40894.1"/>
    <property type="molecule type" value="Transcribed_RNA"/>
</dbReference>
<reference evidence="1" key="1">
    <citation type="submission" date="2018-02" db="EMBL/GenBank/DDBJ databases">
        <title>Rhizophora mucronata_Transcriptome.</title>
        <authorList>
            <person name="Meera S.P."/>
            <person name="Sreeshan A."/>
            <person name="Augustine A."/>
        </authorList>
    </citation>
    <scope>NUCLEOTIDE SEQUENCE</scope>
    <source>
        <tissue evidence="1">Leaf</tissue>
    </source>
</reference>
<evidence type="ECO:0000313" key="1">
    <source>
        <dbReference type="EMBL" id="MBX40894.1"/>
    </source>
</evidence>
<dbReference type="AlphaFoldDB" id="A0A2P2NEL3"/>
<accession>A0A2P2NEL3</accession>
<organism evidence="1">
    <name type="scientific">Rhizophora mucronata</name>
    <name type="common">Asiatic mangrove</name>
    <dbReference type="NCBI Taxonomy" id="61149"/>
    <lineage>
        <taxon>Eukaryota</taxon>
        <taxon>Viridiplantae</taxon>
        <taxon>Streptophyta</taxon>
        <taxon>Embryophyta</taxon>
        <taxon>Tracheophyta</taxon>
        <taxon>Spermatophyta</taxon>
        <taxon>Magnoliopsida</taxon>
        <taxon>eudicotyledons</taxon>
        <taxon>Gunneridae</taxon>
        <taxon>Pentapetalae</taxon>
        <taxon>rosids</taxon>
        <taxon>fabids</taxon>
        <taxon>Malpighiales</taxon>
        <taxon>Rhizophoraceae</taxon>
        <taxon>Rhizophora</taxon>
    </lineage>
</organism>
<proteinExistence type="predicted"/>
<name>A0A2P2NEL3_RHIMU</name>
<protein>
    <submittedName>
        <fullName evidence="1">Uncharacterized protein</fullName>
    </submittedName>
</protein>